<evidence type="ECO:0000313" key="2">
    <source>
        <dbReference type="EMBL" id="NCI50757.1"/>
    </source>
</evidence>
<protein>
    <submittedName>
        <fullName evidence="2">GSCFA domain-containing protein</fullName>
    </submittedName>
</protein>
<evidence type="ECO:0000259" key="1">
    <source>
        <dbReference type="Pfam" id="PF08885"/>
    </source>
</evidence>
<dbReference type="PROSITE" id="PS51257">
    <property type="entry name" value="PROKAR_LIPOPROTEIN"/>
    <property type="match status" value="1"/>
</dbReference>
<reference evidence="2 3" key="1">
    <citation type="submission" date="2020-01" db="EMBL/GenBank/DDBJ databases">
        <title>Genome analysis.</title>
        <authorList>
            <person name="Wu S."/>
            <person name="Wang G."/>
        </authorList>
    </citation>
    <scope>NUCLEOTIDE SEQUENCE [LARGE SCALE GENOMIC DNA]</scope>
    <source>
        <strain evidence="2 3">SYL130</strain>
    </source>
</reference>
<name>A0ABW9ZYF7_9BACT</name>
<comment type="caution">
    <text evidence="2">The sequence shown here is derived from an EMBL/GenBank/DDBJ whole genome shotgun (WGS) entry which is preliminary data.</text>
</comment>
<sequence>MKFHYEFDIKKAPHPIRHPQQLMLVGSCFTENIGEKLRRHKFNVLENPNGILFNPVSVTEAIETYINNTIIAETDLFLHNETWHSWKHHSRFSGITAQEAVDKINASTSAAHQWLKHTDHLLLTLGSAWLYTLTGEAPNAVEGSTAANNHKAPAAWFRKRLMRAEEVVSLFNNLLEKLRAFNPELQLIFTISPVRHLREGVIENNRSKAVLIQAVHELVAQHGNTYYFPAYELVIDDLRDYRFYAEDLVHPNYQATQYVWEKFTEACMNTDTKDLMKEIAEINLAFQHKPFNPLTSQHLHFLKSYLTKTKALQDQHPYLDLKNELHYFETHTR</sequence>
<feature type="domain" description="GSCFA" evidence="1">
    <location>
        <begin position="22"/>
        <end position="263"/>
    </location>
</feature>
<proteinExistence type="predicted"/>
<dbReference type="SUPFAM" id="SSF52266">
    <property type="entry name" value="SGNH hydrolase"/>
    <property type="match status" value="1"/>
</dbReference>
<dbReference type="Proteomes" id="UP000753802">
    <property type="component" value="Unassembled WGS sequence"/>
</dbReference>
<dbReference type="InterPro" id="IPR014982">
    <property type="entry name" value="GSCFA"/>
</dbReference>
<organism evidence="2 3">
    <name type="scientific">Sediminibacterium roseum</name>
    <dbReference type="NCBI Taxonomy" id="1978412"/>
    <lineage>
        <taxon>Bacteria</taxon>
        <taxon>Pseudomonadati</taxon>
        <taxon>Bacteroidota</taxon>
        <taxon>Chitinophagia</taxon>
        <taxon>Chitinophagales</taxon>
        <taxon>Chitinophagaceae</taxon>
        <taxon>Sediminibacterium</taxon>
    </lineage>
</organism>
<dbReference type="EMBL" id="JAACJS010000015">
    <property type="protein sequence ID" value="NCI50757.1"/>
    <property type="molecule type" value="Genomic_DNA"/>
</dbReference>
<keyword evidence="3" id="KW-1185">Reference proteome</keyword>
<dbReference type="Pfam" id="PF08885">
    <property type="entry name" value="GSCFA"/>
    <property type="match status" value="1"/>
</dbReference>
<dbReference type="RefSeq" id="WP_161819069.1">
    <property type="nucleotide sequence ID" value="NZ_JAACJS010000015.1"/>
</dbReference>
<dbReference type="Gene3D" id="3.40.50.1110">
    <property type="entry name" value="SGNH hydrolase"/>
    <property type="match status" value="1"/>
</dbReference>
<gene>
    <name evidence="2" type="ORF">GWC95_12535</name>
</gene>
<accession>A0ABW9ZYF7</accession>
<evidence type="ECO:0000313" key="3">
    <source>
        <dbReference type="Proteomes" id="UP000753802"/>
    </source>
</evidence>
<dbReference type="InterPro" id="IPR036514">
    <property type="entry name" value="SGNH_hydro_sf"/>
</dbReference>